<organism evidence="1">
    <name type="scientific">Variovorax paradoxus (strain S110)</name>
    <dbReference type="NCBI Taxonomy" id="543728"/>
    <lineage>
        <taxon>Bacteria</taxon>
        <taxon>Pseudomonadati</taxon>
        <taxon>Pseudomonadota</taxon>
        <taxon>Betaproteobacteria</taxon>
        <taxon>Burkholderiales</taxon>
        <taxon>Comamonadaceae</taxon>
        <taxon>Variovorax</taxon>
    </lineage>
</organism>
<accession>C5D0D9</accession>
<dbReference type="HOGENOM" id="CLU_2557319_0_0_4"/>
<reference evidence="1" key="1">
    <citation type="submission" date="2009-06" db="EMBL/GenBank/DDBJ databases">
        <title>Complete sequence of chromosome 2 of Variovorax paradoxus S110.</title>
        <authorList>
            <consortium name="US DOE Joint Genome Institute"/>
            <person name="Lucas S."/>
            <person name="Copeland A."/>
            <person name="Lapidus A."/>
            <person name="Glavina del Rio T."/>
            <person name="Tice H."/>
            <person name="Bruce D."/>
            <person name="Goodwin L."/>
            <person name="Pitluck S."/>
            <person name="Chertkov O."/>
            <person name="Brettin T."/>
            <person name="Detter J.C."/>
            <person name="Han C."/>
            <person name="Larimer F."/>
            <person name="Land M."/>
            <person name="Hauser L."/>
            <person name="Kyrpides N."/>
            <person name="Ovchinnikova G."/>
            <person name="Orwin P."/>
            <person name="Leadbetter J.R."/>
            <person name="Spain J.C."/>
            <person name="Han J.I."/>
        </authorList>
    </citation>
    <scope>NUCLEOTIDE SEQUENCE</scope>
    <source>
        <strain evidence="1">S110</strain>
    </source>
</reference>
<dbReference type="STRING" id="543728.Vapar_5902"/>
<evidence type="ECO:0000313" key="1">
    <source>
        <dbReference type="EMBL" id="ACS22483.1"/>
    </source>
</evidence>
<protein>
    <submittedName>
        <fullName evidence="1">Uncharacterized protein</fullName>
    </submittedName>
</protein>
<sequence>MLPPPAADFRKRRVPQVGDAAAVAMEQIGLALRRLGLDRLARRNDLAGAYVVKATAEQIRELAATPGIQAIRLNRRHRNIRKSDTLAPEGLERKKA</sequence>
<gene>
    <name evidence="1" type="ordered locus">Vapar_5902</name>
</gene>
<dbReference type="AlphaFoldDB" id="C5D0D9"/>
<name>C5D0D9_VARPS</name>
<proteinExistence type="predicted"/>
<dbReference type="KEGG" id="vap:Vapar_5902"/>
<dbReference type="EMBL" id="CP001636">
    <property type="protein sequence ID" value="ACS22483.1"/>
    <property type="molecule type" value="Genomic_DNA"/>
</dbReference>